<keyword evidence="2 4" id="KW-0472">Membrane</keyword>
<dbReference type="Proteomes" id="UP000008634">
    <property type="component" value="Chromosome"/>
</dbReference>
<evidence type="ECO:0000256" key="1">
    <source>
        <dbReference type="ARBA" id="ARBA00004442"/>
    </source>
</evidence>
<dbReference type="InterPro" id="IPR036737">
    <property type="entry name" value="OmpA-like_sf"/>
</dbReference>
<dbReference type="Pfam" id="PF00691">
    <property type="entry name" value="OmpA"/>
    <property type="match status" value="1"/>
</dbReference>
<evidence type="ECO:0000256" key="4">
    <source>
        <dbReference type="PROSITE-ProRule" id="PRU00473"/>
    </source>
</evidence>
<proteinExistence type="predicted"/>
<gene>
    <name evidence="6" type="ordered locus">Celal_0524</name>
</gene>
<protein>
    <submittedName>
        <fullName evidence="6">OmpA/MotB domain protein</fullName>
    </submittedName>
</protein>
<dbReference type="GO" id="GO:0009279">
    <property type="term" value="C:cell outer membrane"/>
    <property type="evidence" value="ECO:0007669"/>
    <property type="project" value="UniProtKB-SubCell"/>
</dbReference>
<dbReference type="PRINTS" id="PR01021">
    <property type="entry name" value="OMPADOMAIN"/>
</dbReference>
<dbReference type="InterPro" id="IPR006664">
    <property type="entry name" value="OMP_bac"/>
</dbReference>
<keyword evidence="7" id="KW-1185">Reference proteome</keyword>
<dbReference type="KEGG" id="cao:Celal_0524"/>
<dbReference type="HOGENOM" id="CLU_060524_0_0_10"/>
<dbReference type="Gene3D" id="3.30.1330.60">
    <property type="entry name" value="OmpA-like domain"/>
    <property type="match status" value="1"/>
</dbReference>
<dbReference type="EMBL" id="CP002453">
    <property type="protein sequence ID" value="ADV47863.1"/>
    <property type="molecule type" value="Genomic_DNA"/>
</dbReference>
<feature type="domain" description="OmpA-like" evidence="5">
    <location>
        <begin position="241"/>
        <end position="358"/>
    </location>
</feature>
<dbReference type="PANTHER" id="PTHR30329:SF21">
    <property type="entry name" value="LIPOPROTEIN YIAD-RELATED"/>
    <property type="match status" value="1"/>
</dbReference>
<comment type="subcellular location">
    <subcellularLocation>
        <location evidence="1">Cell outer membrane</location>
    </subcellularLocation>
</comment>
<organism evidence="6 7">
    <name type="scientific">Cellulophaga algicola (strain DSM 14237 / IC166 / ACAM 630)</name>
    <dbReference type="NCBI Taxonomy" id="688270"/>
    <lineage>
        <taxon>Bacteria</taxon>
        <taxon>Pseudomonadati</taxon>
        <taxon>Bacteroidota</taxon>
        <taxon>Flavobacteriia</taxon>
        <taxon>Flavobacteriales</taxon>
        <taxon>Flavobacteriaceae</taxon>
        <taxon>Cellulophaga</taxon>
    </lineage>
</organism>
<dbReference type="eggNOG" id="COG2885">
    <property type="taxonomic scope" value="Bacteria"/>
</dbReference>
<dbReference type="PROSITE" id="PS01068">
    <property type="entry name" value="OMPA_1"/>
    <property type="match status" value="1"/>
</dbReference>
<dbReference type="SUPFAM" id="SSF103088">
    <property type="entry name" value="OmpA-like"/>
    <property type="match status" value="1"/>
</dbReference>
<dbReference type="AlphaFoldDB" id="E6XBM8"/>
<accession>E6XBM8</accession>
<dbReference type="PROSITE" id="PS51123">
    <property type="entry name" value="OMPA_2"/>
    <property type="match status" value="1"/>
</dbReference>
<dbReference type="CDD" id="cd07185">
    <property type="entry name" value="OmpA_C-like"/>
    <property type="match status" value="1"/>
</dbReference>
<evidence type="ECO:0000256" key="3">
    <source>
        <dbReference type="ARBA" id="ARBA00023237"/>
    </source>
</evidence>
<dbReference type="InterPro" id="IPR050330">
    <property type="entry name" value="Bact_OuterMem_StrucFunc"/>
</dbReference>
<keyword evidence="3" id="KW-0998">Cell outer membrane</keyword>
<dbReference type="PANTHER" id="PTHR30329">
    <property type="entry name" value="STATOR ELEMENT OF FLAGELLAR MOTOR COMPLEX"/>
    <property type="match status" value="1"/>
</dbReference>
<sequence length="370" mass="42800">MLTNNLEMKTFPQIVFLFFALNCFVAKGQNLVKNPSFETSYRCPKEFGSLDVDAESWRKPTLGTTDYFNTCSAELPVENNFIGSQLPYDGEAYAGMYLYAPNDYREYITAELETPLEKDKLYKVSFMVSLADDVEFSIKEFDILLSKSTFEMNTSKYLDVRYFSKSAQVNFKRIQSNKYLDNTAEWVEVSTTVMAKGYEHFLTIGNFINNEDTFKQEVKKASRKSAYYFIDMVSVTLIPSYTQNQLYVIEELLFDFDETSIEIDYNQQLSDLVTYLKSNPKLNVYLYGHTDAMGSVKYNDDLSEKRAATVASFLVKSGLSKNRISWKGFGFKKPVVSNEKEDIRFKNRRVEFLVAEPQSNYAKNLYEDQN</sequence>
<dbReference type="Gene3D" id="2.60.120.260">
    <property type="entry name" value="Galactose-binding domain-like"/>
    <property type="match status" value="1"/>
</dbReference>
<evidence type="ECO:0000313" key="7">
    <source>
        <dbReference type="Proteomes" id="UP000008634"/>
    </source>
</evidence>
<dbReference type="STRING" id="688270.Celal_0524"/>
<dbReference type="InterPro" id="IPR006690">
    <property type="entry name" value="OMPA-like_CS"/>
</dbReference>
<name>E6XBM8_CELAD</name>
<dbReference type="InterPro" id="IPR006665">
    <property type="entry name" value="OmpA-like"/>
</dbReference>
<evidence type="ECO:0000256" key="2">
    <source>
        <dbReference type="ARBA" id="ARBA00023136"/>
    </source>
</evidence>
<evidence type="ECO:0000313" key="6">
    <source>
        <dbReference type="EMBL" id="ADV47863.1"/>
    </source>
</evidence>
<reference evidence="6 7" key="1">
    <citation type="journal article" date="2010" name="Stand. Genomic Sci.">
        <title>Complete genome sequence of Cellulophaga algicola type strain (IC166).</title>
        <authorList>
            <person name="Abt B."/>
            <person name="Lu M."/>
            <person name="Misra M."/>
            <person name="Han C."/>
            <person name="Nolan M."/>
            <person name="Lucas S."/>
            <person name="Hammon N."/>
            <person name="Deshpande S."/>
            <person name="Cheng J.F."/>
            <person name="Tapia R."/>
            <person name="Goodwin L."/>
            <person name="Pitluck S."/>
            <person name="Liolios K."/>
            <person name="Pagani I."/>
            <person name="Ivanova N."/>
            <person name="Mavromatis K."/>
            <person name="Ovchinikova G."/>
            <person name="Pati A."/>
            <person name="Chen A."/>
            <person name="Palaniappan K."/>
            <person name="Land M."/>
            <person name="Hauser L."/>
            <person name="Chang Y.J."/>
            <person name="Jeffries C.D."/>
            <person name="Detter J.C."/>
            <person name="Brambilla E."/>
            <person name="Rohde M."/>
            <person name="Tindall B.J."/>
            <person name="Goker M."/>
            <person name="Woyke T."/>
            <person name="Bristow J."/>
            <person name="Eisen J.A."/>
            <person name="Markowitz V."/>
            <person name="Hugenholtz P."/>
            <person name="Kyrpides N.C."/>
            <person name="Klenk H.P."/>
            <person name="Lapidus A."/>
        </authorList>
    </citation>
    <scope>NUCLEOTIDE SEQUENCE [LARGE SCALE GENOMIC DNA]</scope>
    <source>
        <strain evidence="7">DSM 14237 / IC166 / ACAM 630</strain>
    </source>
</reference>
<evidence type="ECO:0000259" key="5">
    <source>
        <dbReference type="PROSITE" id="PS51123"/>
    </source>
</evidence>